<feature type="transmembrane region" description="Helical" evidence="2">
    <location>
        <begin position="17"/>
        <end position="37"/>
    </location>
</feature>
<evidence type="ECO:0000313" key="3">
    <source>
        <dbReference type="EMBL" id="PJJ57497.1"/>
    </source>
</evidence>
<organism evidence="3 4">
    <name type="scientific">Mumia flava</name>
    <dbReference type="NCBI Taxonomy" id="1348852"/>
    <lineage>
        <taxon>Bacteria</taxon>
        <taxon>Bacillati</taxon>
        <taxon>Actinomycetota</taxon>
        <taxon>Actinomycetes</taxon>
        <taxon>Propionibacteriales</taxon>
        <taxon>Nocardioidaceae</taxon>
        <taxon>Mumia</taxon>
    </lineage>
</organism>
<dbReference type="RefSeq" id="WP_039343514.1">
    <property type="nucleotide sequence ID" value="NZ_PGEZ01000001.1"/>
</dbReference>
<keyword evidence="1" id="KW-0378">Hydrolase</keyword>
<dbReference type="OrthoDB" id="525039at2"/>
<dbReference type="CDD" id="cd05829">
    <property type="entry name" value="Sortase_F"/>
    <property type="match status" value="1"/>
</dbReference>
<sequence length="219" mass="22892">MTGSAAPLDPQASSRRWVAWGVGSVLLVAAILIALGVGRADPGATGASGPRAASGPVLAAGALQGSADRVGTRPARIAIPAIDVDAQVTDVGTDARVLEIPARPWIVGWWRDGMGAGSIRGATVLAAHLDSAVYGPGPFTRVGQLQRGDAMTIRDINAGEHAYRVASVRMYDKTTLPYERLFDQSGRQKVVLVTCGGAYDEQDGWDSNVVVTFVPRTET</sequence>
<keyword evidence="2" id="KW-1133">Transmembrane helix</keyword>
<evidence type="ECO:0000256" key="1">
    <source>
        <dbReference type="ARBA" id="ARBA00022801"/>
    </source>
</evidence>
<reference evidence="3 4" key="1">
    <citation type="submission" date="2017-11" db="EMBL/GenBank/DDBJ databases">
        <title>Genomic Encyclopedia of Archaeal and Bacterial Type Strains, Phase II (KMG-II): From Individual Species to Whole Genera.</title>
        <authorList>
            <person name="Goeker M."/>
        </authorList>
    </citation>
    <scope>NUCLEOTIDE SEQUENCE [LARGE SCALE GENOMIC DNA]</scope>
    <source>
        <strain evidence="3 4">DSM 27763</strain>
    </source>
</reference>
<dbReference type="Gene3D" id="2.40.260.10">
    <property type="entry name" value="Sortase"/>
    <property type="match status" value="1"/>
</dbReference>
<dbReference type="EMBL" id="PGEZ01000001">
    <property type="protein sequence ID" value="PJJ57497.1"/>
    <property type="molecule type" value="Genomic_DNA"/>
</dbReference>
<protein>
    <submittedName>
        <fullName evidence="3">LPXTG-site transpeptidase (Sortase) family protein</fullName>
    </submittedName>
</protein>
<dbReference type="SUPFAM" id="SSF63817">
    <property type="entry name" value="Sortase"/>
    <property type="match status" value="1"/>
</dbReference>
<dbReference type="AlphaFoldDB" id="A0A0B2BM15"/>
<keyword evidence="4" id="KW-1185">Reference proteome</keyword>
<accession>A0A0B2BM15</accession>
<dbReference type="InterPro" id="IPR042001">
    <property type="entry name" value="Sortase_F"/>
</dbReference>
<dbReference type="InterPro" id="IPR005754">
    <property type="entry name" value="Sortase"/>
</dbReference>
<dbReference type="GO" id="GO:0016787">
    <property type="term" value="F:hydrolase activity"/>
    <property type="evidence" value="ECO:0007669"/>
    <property type="project" value="UniProtKB-KW"/>
</dbReference>
<dbReference type="Pfam" id="PF04203">
    <property type="entry name" value="Sortase"/>
    <property type="match status" value="1"/>
</dbReference>
<evidence type="ECO:0000256" key="2">
    <source>
        <dbReference type="SAM" id="Phobius"/>
    </source>
</evidence>
<dbReference type="Proteomes" id="UP000230842">
    <property type="component" value="Unassembled WGS sequence"/>
</dbReference>
<comment type="caution">
    <text evidence="3">The sequence shown here is derived from an EMBL/GenBank/DDBJ whole genome shotgun (WGS) entry which is preliminary data.</text>
</comment>
<dbReference type="InterPro" id="IPR023365">
    <property type="entry name" value="Sortase_dom-sf"/>
</dbReference>
<keyword evidence="2" id="KW-0472">Membrane</keyword>
<gene>
    <name evidence="3" type="ORF">CLV56_1730</name>
</gene>
<proteinExistence type="predicted"/>
<name>A0A0B2BM15_9ACTN</name>
<evidence type="ECO:0000313" key="4">
    <source>
        <dbReference type="Proteomes" id="UP000230842"/>
    </source>
</evidence>
<keyword evidence="2" id="KW-0812">Transmembrane</keyword>